<sequence>MTDAGDEPPAETDAEWPVDLAGVTETVVTTRGPNELWNAAALGVFAGADEANAATATTWGNTRTRRNFHREGEGYVQFVDDPITFVNAALTIDEHDDPVLEHAAAWTRVAVERIDSGTENGTEWEQWRLEPLETTIKRETVPTISRGFGAVIEATVATSRLGVAGYDDAELRDRLAFFESVVERAGSPREQAALERVREHAEW</sequence>
<keyword evidence="4" id="KW-1185">Reference proteome</keyword>
<reference evidence="3 4" key="1">
    <citation type="submission" date="2017-02" db="EMBL/GenBank/DDBJ databases">
        <title>Natronthermophilus aegyptiacus gen. nov.,sp. nov., an aerobic, extremely halophilic alkalithermophilic archaeon isolated from the athalassohaline Wadi An Natrun, Egypt.</title>
        <authorList>
            <person name="Zhao B."/>
        </authorList>
    </citation>
    <scope>NUCLEOTIDE SEQUENCE [LARGE SCALE GENOMIC DNA]</scope>
    <source>
        <strain evidence="3 4">CGMCC 1.3597</strain>
    </source>
</reference>
<comment type="caution">
    <text evidence="3">The sequence shown here is derived from an EMBL/GenBank/DDBJ whole genome shotgun (WGS) entry which is preliminary data.</text>
</comment>
<dbReference type="Pfam" id="PF04289">
    <property type="entry name" value="DUF447_N"/>
    <property type="match status" value="1"/>
</dbReference>
<protein>
    <recommendedName>
        <fullName evidence="5">DUF447 domain-containing protein</fullName>
    </recommendedName>
</protein>
<dbReference type="Gene3D" id="1.20.58.290">
    <property type="entry name" value="Hypothetical membrane protein ta0354_69_121"/>
    <property type="match status" value="1"/>
</dbReference>
<accession>A0A202E4S1</accession>
<feature type="domain" description="DUF447" evidence="2">
    <location>
        <begin position="145"/>
        <end position="199"/>
    </location>
</feature>
<dbReference type="Proteomes" id="UP000196084">
    <property type="component" value="Unassembled WGS sequence"/>
</dbReference>
<evidence type="ECO:0000313" key="3">
    <source>
        <dbReference type="EMBL" id="OVE83262.1"/>
    </source>
</evidence>
<dbReference type="RefSeq" id="WP_087715556.1">
    <property type="nucleotide sequence ID" value="NZ_MWPH01000004.1"/>
</dbReference>
<organism evidence="3 4">
    <name type="scientific">Natronolimnobius baerhuensis</name>
    <dbReference type="NCBI Taxonomy" id="253108"/>
    <lineage>
        <taxon>Archaea</taxon>
        <taxon>Methanobacteriati</taxon>
        <taxon>Methanobacteriota</taxon>
        <taxon>Stenosarchaea group</taxon>
        <taxon>Halobacteria</taxon>
        <taxon>Halobacteriales</taxon>
        <taxon>Natrialbaceae</taxon>
        <taxon>Natronolimnobius</taxon>
    </lineage>
</organism>
<dbReference type="InterPro" id="IPR012349">
    <property type="entry name" value="Split_barrel_FMN-bd"/>
</dbReference>
<dbReference type="Pfam" id="PF20766">
    <property type="entry name" value="DUF447_C"/>
    <property type="match status" value="1"/>
</dbReference>
<dbReference type="InterPro" id="IPR007386">
    <property type="entry name" value="DUF447_N"/>
</dbReference>
<dbReference type="EMBL" id="MWPH01000004">
    <property type="protein sequence ID" value="OVE83262.1"/>
    <property type="molecule type" value="Genomic_DNA"/>
</dbReference>
<evidence type="ECO:0000259" key="2">
    <source>
        <dbReference type="Pfam" id="PF20766"/>
    </source>
</evidence>
<name>A0A202E4S1_9EURY</name>
<feature type="domain" description="DUF447" evidence="1">
    <location>
        <begin position="24"/>
        <end position="136"/>
    </location>
</feature>
<dbReference type="InterPro" id="IPR049288">
    <property type="entry name" value="DUF447_C"/>
</dbReference>
<evidence type="ECO:0008006" key="5">
    <source>
        <dbReference type="Google" id="ProtNLM"/>
    </source>
</evidence>
<evidence type="ECO:0000313" key="4">
    <source>
        <dbReference type="Proteomes" id="UP000196084"/>
    </source>
</evidence>
<dbReference type="SUPFAM" id="SSF50475">
    <property type="entry name" value="FMN-binding split barrel"/>
    <property type="match status" value="1"/>
</dbReference>
<dbReference type="AlphaFoldDB" id="A0A202E4S1"/>
<dbReference type="Gene3D" id="2.30.110.10">
    <property type="entry name" value="Electron Transport, Fmn-binding Protein, Chain A"/>
    <property type="match status" value="1"/>
</dbReference>
<evidence type="ECO:0000259" key="1">
    <source>
        <dbReference type="Pfam" id="PF04289"/>
    </source>
</evidence>
<proteinExistence type="predicted"/>
<dbReference type="OrthoDB" id="146030at2157"/>
<gene>
    <name evidence="3" type="ORF">B2G88_17850</name>
</gene>